<dbReference type="FunFam" id="3.40.50.300:FF:000016">
    <property type="entry name" value="Oligopeptide ABC transporter ATP-binding component"/>
    <property type="match status" value="2"/>
</dbReference>
<dbReference type="NCBIfam" id="NF008453">
    <property type="entry name" value="PRK11308.1"/>
    <property type="match status" value="2"/>
</dbReference>
<keyword evidence="11" id="KW-1185">Reference proteome</keyword>
<evidence type="ECO:0000256" key="2">
    <source>
        <dbReference type="ARBA" id="ARBA00005417"/>
    </source>
</evidence>
<dbReference type="AlphaFoldDB" id="A0A7X0SS72"/>
<evidence type="ECO:0000256" key="4">
    <source>
        <dbReference type="ARBA" id="ARBA00022475"/>
    </source>
</evidence>
<dbReference type="InterPro" id="IPR003593">
    <property type="entry name" value="AAA+_ATPase"/>
</dbReference>
<comment type="subcellular location">
    <subcellularLocation>
        <location evidence="1">Cell membrane</location>
        <topology evidence="1">Peripheral membrane protein</topology>
    </subcellularLocation>
</comment>
<dbReference type="Pfam" id="PF00005">
    <property type="entry name" value="ABC_tran"/>
    <property type="match status" value="2"/>
</dbReference>
<dbReference type="RefSeq" id="WP_185131782.1">
    <property type="nucleotide sequence ID" value="NZ_JACJVO010000032.1"/>
</dbReference>
<evidence type="ECO:0000256" key="6">
    <source>
        <dbReference type="ARBA" id="ARBA00022840"/>
    </source>
</evidence>
<evidence type="ECO:0000256" key="5">
    <source>
        <dbReference type="ARBA" id="ARBA00022741"/>
    </source>
</evidence>
<name>A0A7X0SS72_9BACL</name>
<dbReference type="InterPro" id="IPR017871">
    <property type="entry name" value="ABC_transporter-like_CS"/>
</dbReference>
<dbReference type="GO" id="GO:0005524">
    <property type="term" value="F:ATP binding"/>
    <property type="evidence" value="ECO:0007669"/>
    <property type="project" value="UniProtKB-KW"/>
</dbReference>
<proteinExistence type="inferred from homology"/>
<feature type="region of interest" description="Disordered" evidence="8">
    <location>
        <begin position="343"/>
        <end position="363"/>
    </location>
</feature>
<sequence>MKEPLLQVRDLHTHFFTDSGTVRAVNGVSFNLERGERLAIVGESGSGKSAMAMSLIQLIAYPGKLVSGSVKLDGREMVGMSESELNKLRGGSIGTVFQDPISSLDPVMLIEDQMVKPIRMHLKLGAKEARRHAVNLLERVGIPDAERRISSYPFEMSGGMRQRIMIAMALSCKPKLILADEPTTALDVTIQAQIVELLKNLTETTGSAMMFITHDLGLVARFAQKVAVMYAGKIVEFGTVDEIFDTPSHPYTQSLLMTIPGVSDGQRRRLLQIKGFPPDMKKPVVGCAYKDRCPAASERCRLDPPELAEREGGHLAACWLENGLRSGDGGSIEAMLGEERNEPFASAGSGAANGRDGGREPSAGEAADVVLRITDLRKSFRKASMLPWKKATEIRAVSGISFTLKRGETIGIVGESGCGKSTTARMLLKLEEPTGGRIEMNGNTQIVFQDPYSSFNPKMKIADIIAEPLHVRRIGTREERKERVRELIQKVGLDIAYLDRYPSQLSGGQRQRVGVARALALNPTVVVADEPTSALDVSVRAQIINLLCDLKEELGLSFVFISHDLSTVRHISDTIAVMYLGEIVEYGPAEEIFVHPAHPYTKALIEAVPVPDPKIEAAKKLSLLKGELPSPAHPPSGCAFSSRCPLATPVCTEKKPALQPYLDRREVACHAVS</sequence>
<gene>
    <name evidence="10" type="ORF">H7C18_24710</name>
</gene>
<dbReference type="GO" id="GO:0016887">
    <property type="term" value="F:ATP hydrolysis activity"/>
    <property type="evidence" value="ECO:0007669"/>
    <property type="project" value="InterPro"/>
</dbReference>
<dbReference type="InterPro" id="IPR050388">
    <property type="entry name" value="ABC_Ni/Peptide_Import"/>
</dbReference>
<evidence type="ECO:0000256" key="8">
    <source>
        <dbReference type="SAM" id="MobiDB-lite"/>
    </source>
</evidence>
<keyword evidence="3" id="KW-0813">Transport</keyword>
<evidence type="ECO:0000256" key="3">
    <source>
        <dbReference type="ARBA" id="ARBA00022448"/>
    </source>
</evidence>
<dbReference type="CDD" id="cd03257">
    <property type="entry name" value="ABC_NikE_OppD_transporters"/>
    <property type="match status" value="2"/>
</dbReference>
<dbReference type="PROSITE" id="PS50893">
    <property type="entry name" value="ABC_TRANSPORTER_2"/>
    <property type="match status" value="2"/>
</dbReference>
<feature type="domain" description="ABC transporter" evidence="9">
    <location>
        <begin position="6"/>
        <end position="256"/>
    </location>
</feature>
<dbReference type="Proteomes" id="UP000564644">
    <property type="component" value="Unassembled WGS sequence"/>
</dbReference>
<dbReference type="Pfam" id="PF08352">
    <property type="entry name" value="oligo_HPY"/>
    <property type="match status" value="2"/>
</dbReference>
<dbReference type="InterPro" id="IPR003439">
    <property type="entry name" value="ABC_transporter-like_ATP-bd"/>
</dbReference>
<keyword evidence="7" id="KW-0472">Membrane</keyword>
<dbReference type="Gene3D" id="3.40.50.300">
    <property type="entry name" value="P-loop containing nucleotide triphosphate hydrolases"/>
    <property type="match status" value="2"/>
</dbReference>
<dbReference type="SUPFAM" id="SSF52540">
    <property type="entry name" value="P-loop containing nucleoside triphosphate hydrolases"/>
    <property type="match status" value="2"/>
</dbReference>
<dbReference type="PROSITE" id="PS00211">
    <property type="entry name" value="ABC_TRANSPORTER_1"/>
    <property type="match status" value="2"/>
</dbReference>
<dbReference type="SMART" id="SM00382">
    <property type="entry name" value="AAA"/>
    <property type="match status" value="2"/>
</dbReference>
<comment type="similarity">
    <text evidence="2">Belongs to the ABC transporter superfamily.</text>
</comment>
<reference evidence="10 11" key="1">
    <citation type="submission" date="2020-08" db="EMBL/GenBank/DDBJ databases">
        <title>Cohnella phylogeny.</title>
        <authorList>
            <person name="Dunlap C."/>
        </authorList>
    </citation>
    <scope>NUCLEOTIDE SEQUENCE [LARGE SCALE GENOMIC DNA]</scope>
    <source>
        <strain evidence="10 11">CBP 2801</strain>
    </source>
</reference>
<evidence type="ECO:0000313" key="10">
    <source>
        <dbReference type="EMBL" id="MBB6734129.1"/>
    </source>
</evidence>
<dbReference type="NCBIfam" id="TIGR01727">
    <property type="entry name" value="oligo_HPY"/>
    <property type="match status" value="2"/>
</dbReference>
<dbReference type="GO" id="GO:0005886">
    <property type="term" value="C:plasma membrane"/>
    <property type="evidence" value="ECO:0007669"/>
    <property type="project" value="UniProtKB-SubCell"/>
</dbReference>
<organism evidence="10 11">
    <name type="scientific">Cohnella zeiphila</name>
    <dbReference type="NCBI Taxonomy" id="2761120"/>
    <lineage>
        <taxon>Bacteria</taxon>
        <taxon>Bacillati</taxon>
        <taxon>Bacillota</taxon>
        <taxon>Bacilli</taxon>
        <taxon>Bacillales</taxon>
        <taxon>Paenibacillaceae</taxon>
        <taxon>Cohnella</taxon>
    </lineage>
</organism>
<dbReference type="InterPro" id="IPR013563">
    <property type="entry name" value="Oligopep_ABC_C"/>
</dbReference>
<comment type="caution">
    <text evidence="10">The sequence shown here is derived from an EMBL/GenBank/DDBJ whole genome shotgun (WGS) entry which is preliminary data.</text>
</comment>
<evidence type="ECO:0000313" key="11">
    <source>
        <dbReference type="Proteomes" id="UP000564644"/>
    </source>
</evidence>
<dbReference type="InterPro" id="IPR027417">
    <property type="entry name" value="P-loop_NTPase"/>
</dbReference>
<evidence type="ECO:0000256" key="1">
    <source>
        <dbReference type="ARBA" id="ARBA00004202"/>
    </source>
</evidence>
<keyword evidence="5" id="KW-0547">Nucleotide-binding</keyword>
<protein>
    <submittedName>
        <fullName evidence="10">ABC transporter ATP-binding protein</fullName>
    </submittedName>
</protein>
<dbReference type="EMBL" id="JACJVO010000032">
    <property type="protein sequence ID" value="MBB6734129.1"/>
    <property type="molecule type" value="Genomic_DNA"/>
</dbReference>
<keyword evidence="6 10" id="KW-0067">ATP-binding</keyword>
<feature type="domain" description="ABC transporter" evidence="9">
    <location>
        <begin position="371"/>
        <end position="605"/>
    </location>
</feature>
<dbReference type="PANTHER" id="PTHR43297:SF2">
    <property type="entry name" value="DIPEPTIDE TRANSPORT ATP-BINDING PROTEIN DPPD"/>
    <property type="match status" value="1"/>
</dbReference>
<accession>A0A7X0SS72</accession>
<dbReference type="GO" id="GO:0015833">
    <property type="term" value="P:peptide transport"/>
    <property type="evidence" value="ECO:0007669"/>
    <property type="project" value="InterPro"/>
</dbReference>
<evidence type="ECO:0000259" key="9">
    <source>
        <dbReference type="PROSITE" id="PS50893"/>
    </source>
</evidence>
<dbReference type="NCBIfam" id="NF007739">
    <property type="entry name" value="PRK10419.1"/>
    <property type="match status" value="2"/>
</dbReference>
<dbReference type="PANTHER" id="PTHR43297">
    <property type="entry name" value="OLIGOPEPTIDE TRANSPORT ATP-BINDING PROTEIN APPD"/>
    <property type="match status" value="1"/>
</dbReference>
<evidence type="ECO:0000256" key="7">
    <source>
        <dbReference type="ARBA" id="ARBA00023136"/>
    </source>
</evidence>
<keyword evidence="4" id="KW-1003">Cell membrane</keyword>